<dbReference type="EMBL" id="CM046515">
    <property type="protein sequence ID" value="KAI8649250.1"/>
    <property type="molecule type" value="Genomic_DNA"/>
</dbReference>
<proteinExistence type="predicted"/>
<protein>
    <submittedName>
        <fullName evidence="1">DAO domain-containing protein</fullName>
    </submittedName>
</protein>
<evidence type="ECO:0000313" key="2">
    <source>
        <dbReference type="Proteomes" id="UP001065298"/>
    </source>
</evidence>
<dbReference type="Proteomes" id="UP001065298">
    <property type="component" value="Chromosome 13"/>
</dbReference>
<accession>A0ACC0QCX2</accession>
<comment type="caution">
    <text evidence="1">The sequence shown here is derived from an EMBL/GenBank/DDBJ whole genome shotgun (WGS) entry which is preliminary data.</text>
</comment>
<name>A0ACC0QCX2_9HYPO</name>
<gene>
    <name evidence="1" type="ORF">NCS57_01461600</name>
</gene>
<organism evidence="1 2">
    <name type="scientific">Fusarium keratoplasticum</name>
    <dbReference type="NCBI Taxonomy" id="1328300"/>
    <lineage>
        <taxon>Eukaryota</taxon>
        <taxon>Fungi</taxon>
        <taxon>Dikarya</taxon>
        <taxon>Ascomycota</taxon>
        <taxon>Pezizomycotina</taxon>
        <taxon>Sordariomycetes</taxon>
        <taxon>Hypocreomycetidae</taxon>
        <taxon>Hypocreales</taxon>
        <taxon>Nectriaceae</taxon>
        <taxon>Fusarium</taxon>
        <taxon>Fusarium solani species complex</taxon>
    </lineage>
</organism>
<sequence>MAPDTQHLKTDSILIVGAGIFGLGTALELKKRGYENVVVLDRYNVPVPDGSSVDISRIIRVEYADETYAKMAREALEEWNTTYKEHFYPSGFVLMADKNADATYVTKSKAMSDKLGDSSGDIIDADTLKSQYPHFPSNTENLTAYVNPRGGWADAQAAVRQMAQECSQRGVSFITGPRGRVTSLRIHKKRIVGVNVAEGESHFATQVILATGAWSGQLLPIAHASSASGQSVGFVELSPEEAESLRGMPVIMNFSTGVFVFPPYPGNNLLKVAHHGFGVATQVSVDNGKRVVSSPKLAGNNADAGYLPDDADEHLRAGLAQLVPRFGARPWLRRRMCWYSDTPDGDFIADHHPEIDRLFIATGGSGHAFKFLPVLGKYITDCFEGKASEQIRRKWRLRLPDGQGAFIKKGDGSRGGQPWRMLCVEEQAKL</sequence>
<evidence type="ECO:0000313" key="1">
    <source>
        <dbReference type="EMBL" id="KAI8649250.1"/>
    </source>
</evidence>
<reference evidence="1" key="1">
    <citation type="submission" date="2022-06" db="EMBL/GenBank/DDBJ databases">
        <title>Fusarium solani species complex genomes reveal bases of compartmentalisation and animal pathogenesis.</title>
        <authorList>
            <person name="Tsai I.J."/>
        </authorList>
    </citation>
    <scope>NUCLEOTIDE SEQUENCE</scope>
    <source>
        <strain evidence="1">Fu6.1</strain>
    </source>
</reference>
<keyword evidence="2" id="KW-1185">Reference proteome</keyword>